<name>A0A1I4Z1Q5_9FLAO</name>
<keyword evidence="3" id="KW-1185">Reference proteome</keyword>
<sequence length="317" mass="36196">MSTRYFNFILLLFFSTFGWAKTDNDSILPFYFTDTELDCDACGCAATSASNGIENLMASNFIGVRYFHQFYKAKENVFSNQLSQKQSFNTIQLWARIPIHKKIDVSVSLPYHFHEKNGQNKTSISGIGDLNVMGIIKIIQPKETTQSIKQSLSTAVGVKIPIAKFNQQNAETTNPSFQLGTGSWDTQFALNYQLTYSNSSVQFVTDYNLKGENKKQYKFGNQWNQLVQIQHLFVQKNVKLLGKIGFQNELYYANEQFNEKIPKSKGDAQFLKFGVEGASNRFNYGIEYYQPIKSNLNSGEVEIKNRFGVFLNYNLSK</sequence>
<gene>
    <name evidence="2" type="ORF">SAMN05421738_11268</name>
</gene>
<proteinExistence type="predicted"/>
<accession>A0A1I4Z1Q5</accession>
<reference evidence="3" key="1">
    <citation type="submission" date="2016-10" db="EMBL/GenBank/DDBJ databases">
        <authorList>
            <person name="Varghese N."/>
            <person name="Submissions S."/>
        </authorList>
    </citation>
    <scope>NUCLEOTIDE SEQUENCE [LARGE SCALE GENOMIC DNA]</scope>
    <source>
        <strain evidence="3">XJ109</strain>
    </source>
</reference>
<evidence type="ECO:0000313" key="3">
    <source>
        <dbReference type="Proteomes" id="UP000199149"/>
    </source>
</evidence>
<dbReference type="AlphaFoldDB" id="A0A1I4Z1Q5"/>
<keyword evidence="1" id="KW-0732">Signal</keyword>
<evidence type="ECO:0000256" key="1">
    <source>
        <dbReference type="SAM" id="SignalP"/>
    </source>
</evidence>
<evidence type="ECO:0000313" key="2">
    <source>
        <dbReference type="EMBL" id="SFN43919.1"/>
    </source>
</evidence>
<dbReference type="OrthoDB" id="1405967at2"/>
<feature type="signal peptide" evidence="1">
    <location>
        <begin position="1"/>
        <end position="20"/>
    </location>
</feature>
<dbReference type="STRING" id="684065.SAMN05421738_11268"/>
<protein>
    <recommendedName>
        <fullName evidence="4">MetA-pathway of phenol degradation</fullName>
    </recommendedName>
</protein>
<evidence type="ECO:0008006" key="4">
    <source>
        <dbReference type="Google" id="ProtNLM"/>
    </source>
</evidence>
<dbReference type="Proteomes" id="UP000199149">
    <property type="component" value="Unassembled WGS sequence"/>
</dbReference>
<feature type="chain" id="PRO_5011682022" description="MetA-pathway of phenol degradation" evidence="1">
    <location>
        <begin position="21"/>
        <end position="317"/>
    </location>
</feature>
<organism evidence="2 3">
    <name type="scientific">Algoriella xinjiangensis</name>
    <dbReference type="NCBI Taxonomy" id="684065"/>
    <lineage>
        <taxon>Bacteria</taxon>
        <taxon>Pseudomonadati</taxon>
        <taxon>Bacteroidota</taxon>
        <taxon>Flavobacteriia</taxon>
        <taxon>Flavobacteriales</taxon>
        <taxon>Weeksellaceae</taxon>
        <taxon>Algoriella</taxon>
    </lineage>
</organism>
<dbReference type="EMBL" id="FOUZ01000012">
    <property type="protein sequence ID" value="SFN43919.1"/>
    <property type="molecule type" value="Genomic_DNA"/>
</dbReference>
<dbReference type="RefSeq" id="WP_092908926.1">
    <property type="nucleotide sequence ID" value="NZ_FOUZ01000012.1"/>
</dbReference>